<reference evidence="2 3" key="1">
    <citation type="submission" date="2018-02" db="EMBL/GenBank/DDBJ databases">
        <title>Acinetobacter baumanii whole genome sequence.</title>
        <authorList>
            <person name="Qasim Z.J."/>
        </authorList>
    </citation>
    <scope>NUCLEOTIDE SEQUENCE [LARGE SCALE GENOMIC DNA]</scope>
    <source>
        <strain evidence="2 3">ZQ8</strain>
    </source>
</reference>
<keyword evidence="1" id="KW-0812">Transmembrane</keyword>
<feature type="transmembrane region" description="Helical" evidence="1">
    <location>
        <begin position="93"/>
        <end position="115"/>
    </location>
</feature>
<name>A0AA44XT16_ACIBA</name>
<sequence>MNYEYIISALFLIFSNLLKTGFITKKGVWGTFYDFVSGLPADLTFVAVSLVLISPVAVSKVHIFAAISFLILAGLQLCLVYKGQLKLLDNNKLVQSVGVLVCNMILTILVFIGLYNLGV</sequence>
<feature type="transmembrane region" description="Helical" evidence="1">
    <location>
        <begin position="6"/>
        <end position="23"/>
    </location>
</feature>
<dbReference type="Proteomes" id="UP000233757">
    <property type="component" value="Unassembled WGS sequence"/>
</dbReference>
<comment type="caution">
    <text evidence="2">The sequence shown here is derived from an EMBL/GenBank/DDBJ whole genome shotgun (WGS) entry which is preliminary data.</text>
</comment>
<protein>
    <submittedName>
        <fullName evidence="2">Uncharacterized protein</fullName>
    </submittedName>
</protein>
<dbReference type="RefSeq" id="WP_001105683.1">
    <property type="nucleotide sequence ID" value="NZ_PHJU02000009.1"/>
</dbReference>
<accession>A0AA44XT16</accession>
<feature type="transmembrane region" description="Helical" evidence="1">
    <location>
        <begin position="63"/>
        <end position="81"/>
    </location>
</feature>
<proteinExistence type="predicted"/>
<keyword evidence="1" id="KW-0472">Membrane</keyword>
<feature type="transmembrane region" description="Helical" evidence="1">
    <location>
        <begin position="35"/>
        <end position="57"/>
    </location>
</feature>
<evidence type="ECO:0000313" key="3">
    <source>
        <dbReference type="Proteomes" id="UP000233757"/>
    </source>
</evidence>
<dbReference type="AlphaFoldDB" id="A0AA44XT16"/>
<keyword evidence="1" id="KW-1133">Transmembrane helix</keyword>
<evidence type="ECO:0000313" key="2">
    <source>
        <dbReference type="EMBL" id="PQL85017.1"/>
    </source>
</evidence>
<organism evidence="2 3">
    <name type="scientific">Acinetobacter baumannii</name>
    <dbReference type="NCBI Taxonomy" id="470"/>
    <lineage>
        <taxon>Bacteria</taxon>
        <taxon>Pseudomonadati</taxon>
        <taxon>Pseudomonadota</taxon>
        <taxon>Gammaproteobacteria</taxon>
        <taxon>Moraxellales</taxon>
        <taxon>Moraxellaceae</taxon>
        <taxon>Acinetobacter</taxon>
        <taxon>Acinetobacter calcoaceticus/baumannii complex</taxon>
    </lineage>
</organism>
<dbReference type="EMBL" id="PHJU02000009">
    <property type="protein sequence ID" value="PQL85017.1"/>
    <property type="molecule type" value="Genomic_DNA"/>
</dbReference>
<gene>
    <name evidence="2" type="ORF">CV954_003285</name>
</gene>
<evidence type="ECO:0000256" key="1">
    <source>
        <dbReference type="SAM" id="Phobius"/>
    </source>
</evidence>